<evidence type="ECO:0000256" key="1">
    <source>
        <dbReference type="ARBA" id="ARBA00023015"/>
    </source>
</evidence>
<sequence length="250" mass="27857">METKTPDVTERILTAATELFSQKGFDATSVNEIAALAGVNKALIYYYFPSKDALLGSIVRKLTDHVDAMTMDFCSRYIVNAIKEGTLDILTDRLRFTDTQTRGIFMDALASYCRNLTEYAISQKDVVRIMLSESLKTDSKYQVSLFSFLIMGKEEFGNHLYTLLHDADPDYTPHGEMTLLLFFFIIIPIMNFAAHLEDYHRISGVATSMVVDTFLASIAHITTASISGNDVLLCLPGNTPQGGFTRDCTP</sequence>
<dbReference type="FunFam" id="1.10.10.60:FF:000141">
    <property type="entry name" value="TetR family transcriptional regulator"/>
    <property type="match status" value="1"/>
</dbReference>
<dbReference type="PROSITE" id="PS50977">
    <property type="entry name" value="HTH_TETR_2"/>
    <property type="match status" value="1"/>
</dbReference>
<keyword evidence="2 4" id="KW-0238">DNA-binding</keyword>
<dbReference type="HOGENOM" id="CLU_069356_1_4_12"/>
<dbReference type="eggNOG" id="COG1309">
    <property type="taxonomic scope" value="Bacteria"/>
</dbReference>
<keyword evidence="1" id="KW-0805">Transcription regulation</keyword>
<evidence type="ECO:0000313" key="7">
    <source>
        <dbReference type="Proteomes" id="UP000007939"/>
    </source>
</evidence>
<dbReference type="PANTHER" id="PTHR30055">
    <property type="entry name" value="HTH-TYPE TRANSCRIPTIONAL REGULATOR RUTR"/>
    <property type="match status" value="1"/>
</dbReference>
<reference evidence="6 7" key="2">
    <citation type="journal article" date="2012" name="Stand. Genomic Sci.">
        <title>Complete genome sequence of the termite hindgut bacterium Spirochaeta coccoides type strain (SPN1(T)), reclassification in the genus Sphaerochaeta as Sphaerochaeta coccoides comb. nov. and emendations of the family Spirochaetaceae and the genus Sphaerochaeta.</title>
        <authorList>
            <person name="Abt B."/>
            <person name="Han C."/>
            <person name="Scheuner C."/>
            <person name="Lu M."/>
            <person name="Lapidus A."/>
            <person name="Nolan M."/>
            <person name="Lucas S."/>
            <person name="Hammon N."/>
            <person name="Deshpande S."/>
            <person name="Cheng J.F."/>
            <person name="Tapia R."/>
            <person name="Goodwin L.A."/>
            <person name="Pitluck S."/>
            <person name="Liolios K."/>
            <person name="Pagani I."/>
            <person name="Ivanova N."/>
            <person name="Mavromatis K."/>
            <person name="Mikhailova N."/>
            <person name="Huntemann M."/>
            <person name="Pati A."/>
            <person name="Chen A."/>
            <person name="Palaniappan K."/>
            <person name="Land M."/>
            <person name="Hauser L."/>
            <person name="Brambilla E.M."/>
            <person name="Rohde M."/>
            <person name="Spring S."/>
            <person name="Gronow S."/>
            <person name="Goker M."/>
            <person name="Woyke T."/>
            <person name="Bristow J."/>
            <person name="Eisen J.A."/>
            <person name="Markowitz V."/>
            <person name="Hugenholtz P."/>
            <person name="Kyrpides N.C."/>
            <person name="Klenk H.P."/>
            <person name="Detter J.C."/>
        </authorList>
    </citation>
    <scope>NUCLEOTIDE SEQUENCE [LARGE SCALE GENOMIC DNA]</scope>
    <source>
        <strain evidence="7">ATCC BAA-1237 / DSM 17374 / SPN1</strain>
    </source>
</reference>
<evidence type="ECO:0000256" key="4">
    <source>
        <dbReference type="PROSITE-ProRule" id="PRU00335"/>
    </source>
</evidence>
<accession>F4GKF1</accession>
<keyword evidence="3" id="KW-0804">Transcription</keyword>
<feature type="DNA-binding region" description="H-T-H motif" evidence="4">
    <location>
        <begin position="29"/>
        <end position="48"/>
    </location>
</feature>
<dbReference type="STRING" id="760011.Spico_1636"/>
<dbReference type="InterPro" id="IPR009057">
    <property type="entry name" value="Homeodomain-like_sf"/>
</dbReference>
<evidence type="ECO:0000313" key="6">
    <source>
        <dbReference type="EMBL" id="AEC02834.1"/>
    </source>
</evidence>
<dbReference type="Pfam" id="PF00440">
    <property type="entry name" value="TetR_N"/>
    <property type="match status" value="1"/>
</dbReference>
<evidence type="ECO:0000259" key="5">
    <source>
        <dbReference type="PROSITE" id="PS50977"/>
    </source>
</evidence>
<keyword evidence="7" id="KW-1185">Reference proteome</keyword>
<evidence type="ECO:0000256" key="2">
    <source>
        <dbReference type="ARBA" id="ARBA00023125"/>
    </source>
</evidence>
<dbReference type="Proteomes" id="UP000007939">
    <property type="component" value="Chromosome"/>
</dbReference>
<gene>
    <name evidence="6" type="ordered locus">Spico_1636</name>
</gene>
<dbReference type="EMBL" id="CP002659">
    <property type="protein sequence ID" value="AEC02834.1"/>
    <property type="molecule type" value="Genomic_DNA"/>
</dbReference>
<dbReference type="InterPro" id="IPR001647">
    <property type="entry name" value="HTH_TetR"/>
</dbReference>
<dbReference type="Gene3D" id="1.10.357.10">
    <property type="entry name" value="Tetracycline Repressor, domain 2"/>
    <property type="match status" value="1"/>
</dbReference>
<dbReference type="InterPro" id="IPR023772">
    <property type="entry name" value="DNA-bd_HTH_TetR-type_CS"/>
</dbReference>
<name>F4GKF1_PARC1</name>
<dbReference type="GO" id="GO:0000976">
    <property type="term" value="F:transcription cis-regulatory region binding"/>
    <property type="evidence" value="ECO:0007669"/>
    <property type="project" value="TreeGrafter"/>
</dbReference>
<dbReference type="GO" id="GO:0003700">
    <property type="term" value="F:DNA-binding transcription factor activity"/>
    <property type="evidence" value="ECO:0007669"/>
    <property type="project" value="TreeGrafter"/>
</dbReference>
<dbReference type="SUPFAM" id="SSF46689">
    <property type="entry name" value="Homeodomain-like"/>
    <property type="match status" value="1"/>
</dbReference>
<dbReference type="OrthoDB" id="494991at2"/>
<dbReference type="RefSeq" id="WP_013740228.1">
    <property type="nucleotide sequence ID" value="NC_015436.1"/>
</dbReference>
<dbReference type="AlphaFoldDB" id="F4GKF1"/>
<dbReference type="PROSITE" id="PS01081">
    <property type="entry name" value="HTH_TETR_1"/>
    <property type="match status" value="1"/>
</dbReference>
<feature type="domain" description="HTH tetR-type" evidence="5">
    <location>
        <begin position="6"/>
        <end position="66"/>
    </location>
</feature>
<organism evidence="6 7">
    <name type="scientific">Parasphaerochaeta coccoides (strain ATCC BAA-1237 / DSM 17374 / SPN1)</name>
    <name type="common">Sphaerochaeta coccoides</name>
    <dbReference type="NCBI Taxonomy" id="760011"/>
    <lineage>
        <taxon>Bacteria</taxon>
        <taxon>Pseudomonadati</taxon>
        <taxon>Spirochaetota</taxon>
        <taxon>Spirochaetia</taxon>
        <taxon>Spirochaetales</taxon>
        <taxon>Sphaerochaetaceae</taxon>
        <taxon>Parasphaerochaeta</taxon>
    </lineage>
</organism>
<dbReference type="KEGG" id="scc:Spico_1636"/>
<dbReference type="PANTHER" id="PTHR30055:SF234">
    <property type="entry name" value="HTH-TYPE TRANSCRIPTIONAL REGULATOR BETI"/>
    <property type="match status" value="1"/>
</dbReference>
<evidence type="ECO:0000256" key="3">
    <source>
        <dbReference type="ARBA" id="ARBA00023163"/>
    </source>
</evidence>
<dbReference type="PRINTS" id="PR00455">
    <property type="entry name" value="HTHTETR"/>
</dbReference>
<dbReference type="InterPro" id="IPR050109">
    <property type="entry name" value="HTH-type_TetR-like_transc_reg"/>
</dbReference>
<proteinExistence type="predicted"/>
<protein>
    <submittedName>
        <fullName evidence="6">Transcriptional regulator, TetR family</fullName>
    </submittedName>
</protein>
<reference evidence="7" key="1">
    <citation type="submission" date="2011-04" db="EMBL/GenBank/DDBJ databases">
        <title>The complete genome of Spirochaeta coccoides DSM 17374.</title>
        <authorList>
            <person name="Lucas S."/>
            <person name="Copeland A."/>
            <person name="Lapidus A."/>
            <person name="Bruce D."/>
            <person name="Goodwin L."/>
            <person name="Pitluck S."/>
            <person name="Peters L."/>
            <person name="Kyrpides N."/>
            <person name="Mavromatis K."/>
            <person name="Pagani I."/>
            <person name="Ivanova N."/>
            <person name="Ovchinnikova G."/>
            <person name="Lu M."/>
            <person name="Detter J.C."/>
            <person name="Tapia R."/>
            <person name="Han C."/>
            <person name="Land M."/>
            <person name="Hauser L."/>
            <person name="Markowitz V."/>
            <person name="Cheng J.-F."/>
            <person name="Hugenholtz P."/>
            <person name="Woyke T."/>
            <person name="Wu D."/>
            <person name="Spring S."/>
            <person name="Schroeder M."/>
            <person name="Brambilla E."/>
            <person name="Klenk H.-P."/>
            <person name="Eisen J.A."/>
        </authorList>
    </citation>
    <scope>NUCLEOTIDE SEQUENCE [LARGE SCALE GENOMIC DNA]</scope>
    <source>
        <strain evidence="7">ATCC BAA-1237 / DSM 17374 / SPN1</strain>
    </source>
</reference>